<dbReference type="EMBL" id="BMFA01000006">
    <property type="protein sequence ID" value="GGB49879.1"/>
    <property type="molecule type" value="Genomic_DNA"/>
</dbReference>
<evidence type="ECO:0000256" key="2">
    <source>
        <dbReference type="ARBA" id="ARBA00022723"/>
    </source>
</evidence>
<name>A0A916X1Z1_9HYPH</name>
<sequence>MSLVLDHLRLMARNNAYANERLYEACCALSAAEFDAARAGFFPSISKTLNHILQVDRYYLDALTESGRGRSVFDAPALETAAELAGAQTAHDGRLTAFCDGLADRDLKRTVPQDRGGDGLWHERVDHTLLHLFQHQIHHRGQVHAMLDSTSVAPPQLDEFFIRFDRHPVAEKHLANRLWEDTE</sequence>
<dbReference type="Proteomes" id="UP000605148">
    <property type="component" value="Unassembled WGS sequence"/>
</dbReference>
<evidence type="ECO:0000256" key="1">
    <source>
        <dbReference type="ARBA" id="ARBA00008635"/>
    </source>
</evidence>
<dbReference type="PANTHER" id="PTHR37302:SF3">
    <property type="entry name" value="DAMAGE-INDUCIBLE PROTEIN DINB"/>
    <property type="match status" value="1"/>
</dbReference>
<comment type="caution">
    <text evidence="4">The sequence shown here is derived from an EMBL/GenBank/DDBJ whole genome shotgun (WGS) entry which is preliminary data.</text>
</comment>
<keyword evidence="2 3" id="KW-0479">Metal-binding</keyword>
<keyword evidence="5" id="KW-1185">Reference proteome</keyword>
<dbReference type="RefSeq" id="WP_150496271.1">
    <property type="nucleotide sequence ID" value="NZ_BMFA01000006.1"/>
</dbReference>
<proteinExistence type="inferred from homology"/>
<dbReference type="InterPro" id="IPR034660">
    <property type="entry name" value="DinB/YfiT-like"/>
</dbReference>
<dbReference type="PANTHER" id="PTHR37302">
    <property type="entry name" value="SLR1116 PROTEIN"/>
    <property type="match status" value="1"/>
</dbReference>
<evidence type="ECO:0000313" key="5">
    <source>
        <dbReference type="Proteomes" id="UP000605148"/>
    </source>
</evidence>
<evidence type="ECO:0000256" key="3">
    <source>
        <dbReference type="PIRSR" id="PIRSR607837-1"/>
    </source>
</evidence>
<reference evidence="4" key="2">
    <citation type="submission" date="2020-09" db="EMBL/GenBank/DDBJ databases">
        <authorList>
            <person name="Sun Q."/>
            <person name="Zhou Y."/>
        </authorList>
    </citation>
    <scope>NUCLEOTIDE SEQUENCE</scope>
    <source>
        <strain evidence="4">CGMCC 1.12426</strain>
    </source>
</reference>
<dbReference type="OrthoDB" id="9807509at2"/>
<gene>
    <name evidence="4" type="ORF">GCM10011316_22490</name>
</gene>
<feature type="binding site" evidence="3">
    <location>
        <position position="135"/>
    </location>
    <ligand>
        <name>a divalent metal cation</name>
        <dbReference type="ChEBI" id="CHEBI:60240"/>
    </ligand>
</feature>
<organism evidence="4 5">
    <name type="scientific">Roseibium aquae</name>
    <dbReference type="NCBI Taxonomy" id="1323746"/>
    <lineage>
        <taxon>Bacteria</taxon>
        <taxon>Pseudomonadati</taxon>
        <taxon>Pseudomonadota</taxon>
        <taxon>Alphaproteobacteria</taxon>
        <taxon>Hyphomicrobiales</taxon>
        <taxon>Stappiaceae</taxon>
        <taxon>Roseibium</taxon>
    </lineage>
</organism>
<reference evidence="4" key="1">
    <citation type="journal article" date="2014" name="Int. J. Syst. Evol. Microbiol.">
        <title>Complete genome sequence of Corynebacterium casei LMG S-19264T (=DSM 44701T), isolated from a smear-ripened cheese.</title>
        <authorList>
            <consortium name="US DOE Joint Genome Institute (JGI-PGF)"/>
            <person name="Walter F."/>
            <person name="Albersmeier A."/>
            <person name="Kalinowski J."/>
            <person name="Ruckert C."/>
        </authorList>
    </citation>
    <scope>NUCLEOTIDE SEQUENCE</scope>
    <source>
        <strain evidence="4">CGMCC 1.12426</strain>
    </source>
</reference>
<feature type="binding site" evidence="3">
    <location>
        <position position="51"/>
    </location>
    <ligand>
        <name>a divalent metal cation</name>
        <dbReference type="ChEBI" id="CHEBI:60240"/>
    </ligand>
</feature>
<feature type="binding site" evidence="3">
    <location>
        <position position="139"/>
    </location>
    <ligand>
        <name>a divalent metal cation</name>
        <dbReference type="ChEBI" id="CHEBI:60240"/>
    </ligand>
</feature>
<dbReference type="Gene3D" id="1.20.120.450">
    <property type="entry name" value="dinb family like domain"/>
    <property type="match status" value="1"/>
</dbReference>
<dbReference type="AlphaFoldDB" id="A0A916X1Z1"/>
<comment type="similarity">
    <text evidence="1">Belongs to the DinB family.</text>
</comment>
<evidence type="ECO:0000313" key="4">
    <source>
        <dbReference type="EMBL" id="GGB49879.1"/>
    </source>
</evidence>
<dbReference type="GO" id="GO:0046872">
    <property type="term" value="F:metal ion binding"/>
    <property type="evidence" value="ECO:0007669"/>
    <property type="project" value="UniProtKB-KW"/>
</dbReference>
<accession>A0A916X1Z1</accession>
<dbReference type="SUPFAM" id="SSF109854">
    <property type="entry name" value="DinB/YfiT-like putative metalloenzymes"/>
    <property type="match status" value="1"/>
</dbReference>
<dbReference type="InterPro" id="IPR007837">
    <property type="entry name" value="DinB"/>
</dbReference>
<dbReference type="Pfam" id="PF05163">
    <property type="entry name" value="DinB"/>
    <property type="match status" value="1"/>
</dbReference>
<protein>
    <submittedName>
        <fullName evidence="4">Damage-inducible protein DinB</fullName>
    </submittedName>
</protein>